<evidence type="ECO:0000256" key="6">
    <source>
        <dbReference type="ARBA" id="ARBA00047508"/>
    </source>
</evidence>
<dbReference type="EC" id="2.5.1.54" evidence="8"/>
<comment type="catalytic activity">
    <reaction evidence="6 8">
        <text>D-erythrose 4-phosphate + phosphoenolpyruvate + H2O = 7-phospho-2-dehydro-3-deoxy-D-arabino-heptonate + phosphate</text>
        <dbReference type="Rhea" id="RHEA:14717"/>
        <dbReference type="ChEBI" id="CHEBI:15377"/>
        <dbReference type="ChEBI" id="CHEBI:16897"/>
        <dbReference type="ChEBI" id="CHEBI:43474"/>
        <dbReference type="ChEBI" id="CHEBI:58394"/>
        <dbReference type="ChEBI" id="CHEBI:58702"/>
        <dbReference type="EC" id="2.5.1.54"/>
    </reaction>
</comment>
<evidence type="ECO:0000256" key="2">
    <source>
        <dbReference type="ARBA" id="ARBA00008911"/>
    </source>
</evidence>
<name>A0AAV0CVD2_9ASTE</name>
<evidence type="ECO:0000256" key="3">
    <source>
        <dbReference type="ARBA" id="ARBA00022605"/>
    </source>
</evidence>
<protein>
    <recommendedName>
        <fullName evidence="8">Phospho-2-dehydro-3-deoxyheptonate aldolase</fullName>
        <ecNumber evidence="8">2.5.1.54</ecNumber>
    </recommendedName>
</protein>
<keyword evidence="8" id="KW-0809">Transit peptide</keyword>
<evidence type="ECO:0000256" key="5">
    <source>
        <dbReference type="ARBA" id="ARBA00023141"/>
    </source>
</evidence>
<comment type="pathway">
    <text evidence="1 8">Metabolic intermediate biosynthesis; chorismate biosynthesis; chorismate from D-erythrose 4-phosphate and phosphoenolpyruvate: step 1/7.</text>
</comment>
<dbReference type="GO" id="GO:0008652">
    <property type="term" value="P:amino acid biosynthetic process"/>
    <property type="evidence" value="ECO:0007669"/>
    <property type="project" value="UniProtKB-KW"/>
</dbReference>
<dbReference type="Proteomes" id="UP001152523">
    <property type="component" value="Unassembled WGS sequence"/>
</dbReference>
<evidence type="ECO:0000313" key="10">
    <source>
        <dbReference type="EMBL" id="CAH9084668.1"/>
    </source>
</evidence>
<dbReference type="GO" id="GO:0003849">
    <property type="term" value="F:3-deoxy-7-phosphoheptulonate synthase activity"/>
    <property type="evidence" value="ECO:0007669"/>
    <property type="project" value="UniProtKB-EC"/>
</dbReference>
<keyword evidence="4 8" id="KW-0808">Transferase</keyword>
<evidence type="ECO:0000256" key="8">
    <source>
        <dbReference type="RuleBase" id="RU363071"/>
    </source>
</evidence>
<proteinExistence type="inferred from homology"/>
<dbReference type="AlphaFoldDB" id="A0AAV0CVD2"/>
<dbReference type="Gene3D" id="3.20.20.70">
    <property type="entry name" value="Aldolase class I"/>
    <property type="match status" value="1"/>
</dbReference>
<feature type="binding site" evidence="7">
    <location>
        <begin position="176"/>
        <end position="177"/>
    </location>
    <ligand>
        <name>phosphoenolpyruvate</name>
        <dbReference type="ChEBI" id="CHEBI:58702"/>
    </ligand>
</feature>
<sequence>MFTGVFIQELNKIKRRLKEMEDEQAAQELNKIKMRLKEMEEEQAALRELQAKVESELIYKKKVENEMGAVQDPETDAADQTDKEEVDARSIFVGNVRFLLLFISYTMYRELAHRVDEAMGFMTAAGLTIDHPIMTTTDFWTSHECLLLPYEQALTREDSTSGLYYDCSAHMLWVGERTRQLDGAHVEFLRGVANPLRIKIKS</sequence>
<accession>A0AAV0CVD2</accession>
<dbReference type="EMBL" id="CAMAPF010000047">
    <property type="protein sequence ID" value="CAH9084668.1"/>
    <property type="molecule type" value="Genomic_DNA"/>
</dbReference>
<evidence type="ECO:0000256" key="4">
    <source>
        <dbReference type="ARBA" id="ARBA00022679"/>
    </source>
</evidence>
<keyword evidence="5 8" id="KW-0057">Aromatic amino acid biosynthesis</keyword>
<keyword evidence="3 8" id="KW-0028">Amino-acid biosynthesis</keyword>
<comment type="subcellular location">
    <subcellularLocation>
        <location evidence="8">Plastid</location>
        <location evidence="8">Chloroplast</location>
    </subcellularLocation>
</comment>
<evidence type="ECO:0000256" key="1">
    <source>
        <dbReference type="ARBA" id="ARBA00004688"/>
    </source>
</evidence>
<reference evidence="10" key="1">
    <citation type="submission" date="2022-07" db="EMBL/GenBank/DDBJ databases">
        <authorList>
            <person name="Macas J."/>
            <person name="Novak P."/>
            <person name="Neumann P."/>
        </authorList>
    </citation>
    <scope>NUCLEOTIDE SEQUENCE</scope>
</reference>
<dbReference type="GO" id="GO:0009073">
    <property type="term" value="P:aromatic amino acid family biosynthetic process"/>
    <property type="evidence" value="ECO:0007669"/>
    <property type="project" value="UniProtKB-KW"/>
</dbReference>
<gene>
    <name evidence="10" type="ORF">CEPIT_LOCUS8957</name>
</gene>
<organism evidence="10 11">
    <name type="scientific">Cuscuta epithymum</name>
    <dbReference type="NCBI Taxonomy" id="186058"/>
    <lineage>
        <taxon>Eukaryota</taxon>
        <taxon>Viridiplantae</taxon>
        <taxon>Streptophyta</taxon>
        <taxon>Embryophyta</taxon>
        <taxon>Tracheophyta</taxon>
        <taxon>Spermatophyta</taxon>
        <taxon>Magnoliopsida</taxon>
        <taxon>eudicotyledons</taxon>
        <taxon>Gunneridae</taxon>
        <taxon>Pentapetalae</taxon>
        <taxon>asterids</taxon>
        <taxon>lamiids</taxon>
        <taxon>Solanales</taxon>
        <taxon>Convolvulaceae</taxon>
        <taxon>Cuscuteae</taxon>
        <taxon>Cuscuta</taxon>
        <taxon>Cuscuta subgen. Cuscuta</taxon>
    </lineage>
</organism>
<comment type="similarity">
    <text evidence="2 8">Belongs to the class-II DAHP synthase family.</text>
</comment>
<dbReference type="InterPro" id="IPR002480">
    <property type="entry name" value="DAHP_synth_2"/>
</dbReference>
<evidence type="ECO:0000256" key="7">
    <source>
        <dbReference type="PIRSR" id="PIRSR602480-1"/>
    </source>
</evidence>
<keyword evidence="11" id="KW-1185">Reference proteome</keyword>
<keyword evidence="9" id="KW-0175">Coiled coil</keyword>
<evidence type="ECO:0000313" key="11">
    <source>
        <dbReference type="Proteomes" id="UP001152523"/>
    </source>
</evidence>
<keyword evidence="8" id="KW-0934">Plastid</keyword>
<feature type="coiled-coil region" evidence="9">
    <location>
        <begin position="7"/>
        <end position="66"/>
    </location>
</feature>
<dbReference type="PANTHER" id="PTHR21337">
    <property type="entry name" value="PHOSPHO-2-DEHYDRO-3-DEOXYHEPTONATE ALDOLASE 1, 2"/>
    <property type="match status" value="1"/>
</dbReference>
<dbReference type="InterPro" id="IPR013785">
    <property type="entry name" value="Aldolase_TIM"/>
</dbReference>
<dbReference type="Pfam" id="PF01474">
    <property type="entry name" value="DAHP_synth_2"/>
    <property type="match status" value="1"/>
</dbReference>
<evidence type="ECO:0000256" key="9">
    <source>
        <dbReference type="SAM" id="Coils"/>
    </source>
</evidence>
<dbReference type="GO" id="GO:0009507">
    <property type="term" value="C:chloroplast"/>
    <property type="evidence" value="ECO:0007669"/>
    <property type="project" value="UniProtKB-SubCell"/>
</dbReference>
<feature type="binding site" evidence="7">
    <location>
        <position position="199"/>
    </location>
    <ligand>
        <name>phosphoenolpyruvate</name>
        <dbReference type="ChEBI" id="CHEBI:58702"/>
    </ligand>
</feature>
<keyword evidence="8" id="KW-0150">Chloroplast</keyword>
<comment type="caution">
    <text evidence="10">The sequence shown here is derived from an EMBL/GenBank/DDBJ whole genome shotgun (WGS) entry which is preliminary data.</text>
</comment>
<dbReference type="PANTHER" id="PTHR21337:SF0">
    <property type="entry name" value="PHOSPHO-2-DEHYDRO-3-DEOXYHEPTONATE ALDOLASE"/>
    <property type="match status" value="1"/>
</dbReference>
<dbReference type="SUPFAM" id="SSF51569">
    <property type="entry name" value="Aldolase"/>
    <property type="match status" value="1"/>
</dbReference>